<dbReference type="GO" id="GO:0045814">
    <property type="term" value="P:negative regulation of gene expression, epigenetic"/>
    <property type="evidence" value="ECO:0007669"/>
    <property type="project" value="TreeGrafter"/>
</dbReference>
<dbReference type="PROSITE" id="PS01359">
    <property type="entry name" value="ZF_PHD_1"/>
    <property type="match status" value="1"/>
</dbReference>
<dbReference type="PROSITE" id="PS50071">
    <property type="entry name" value="HOMEOBOX_2"/>
    <property type="match status" value="1"/>
</dbReference>
<keyword evidence="6" id="KW-0805">Transcription regulation</keyword>
<evidence type="ECO:0000256" key="6">
    <source>
        <dbReference type="ARBA" id="ARBA00023015"/>
    </source>
</evidence>
<dbReference type="PANTHER" id="PTHR12628:SF13">
    <property type="entry name" value="HOMEOBOX PROTEIN HAT3.1"/>
    <property type="match status" value="1"/>
</dbReference>
<dbReference type="PROSITE" id="PS00027">
    <property type="entry name" value="HOMEOBOX_1"/>
    <property type="match status" value="1"/>
</dbReference>
<dbReference type="GO" id="GO:0003677">
    <property type="term" value="F:DNA binding"/>
    <property type="evidence" value="ECO:0007669"/>
    <property type="project" value="UniProtKB-UniRule"/>
</dbReference>
<dbReference type="FunFam" id="3.30.40.10:FF:000650">
    <property type="entry name" value="Homeobox protein HAT3.1"/>
    <property type="match status" value="1"/>
</dbReference>
<comment type="similarity">
    <text evidence="2">Belongs to the PHD-associated homeobox family.</text>
</comment>
<dbReference type="Proteomes" id="UP000327013">
    <property type="component" value="Chromosome 2"/>
</dbReference>
<dbReference type="GO" id="GO:0008270">
    <property type="term" value="F:zinc ion binding"/>
    <property type="evidence" value="ECO:0007669"/>
    <property type="project" value="UniProtKB-KW"/>
</dbReference>
<dbReference type="GO" id="GO:0005634">
    <property type="term" value="C:nucleus"/>
    <property type="evidence" value="ECO:0007669"/>
    <property type="project" value="UniProtKB-SubCell"/>
</dbReference>
<evidence type="ECO:0000256" key="7">
    <source>
        <dbReference type="ARBA" id="ARBA00023125"/>
    </source>
</evidence>
<dbReference type="EMBL" id="CM017322">
    <property type="protein sequence ID" value="KAE8008061.1"/>
    <property type="molecule type" value="Genomic_DNA"/>
</dbReference>
<evidence type="ECO:0000256" key="10">
    <source>
        <dbReference type="ARBA" id="ARBA00023242"/>
    </source>
</evidence>
<accession>A0A5N6QLM7</accession>
<evidence type="ECO:0000259" key="16">
    <source>
        <dbReference type="PROSITE" id="PS50071"/>
    </source>
</evidence>
<feature type="compositionally biased region" description="Polar residues" evidence="14">
    <location>
        <begin position="1032"/>
        <end position="1050"/>
    </location>
</feature>
<feature type="region of interest" description="Disordered" evidence="14">
    <location>
        <begin position="1"/>
        <end position="208"/>
    </location>
</feature>
<dbReference type="InterPro" id="IPR001356">
    <property type="entry name" value="HD"/>
</dbReference>
<keyword evidence="18" id="KW-1185">Reference proteome</keyword>
<evidence type="ECO:0000256" key="14">
    <source>
        <dbReference type="SAM" id="MobiDB-lite"/>
    </source>
</evidence>
<evidence type="ECO:0000256" key="9">
    <source>
        <dbReference type="ARBA" id="ARBA00023163"/>
    </source>
</evidence>
<feature type="compositionally biased region" description="Acidic residues" evidence="14">
    <location>
        <begin position="687"/>
        <end position="700"/>
    </location>
</feature>
<dbReference type="PANTHER" id="PTHR12628">
    <property type="entry name" value="POLYCOMB-LIKE TRANSCRIPTION FACTOR"/>
    <property type="match status" value="1"/>
</dbReference>
<dbReference type="SMART" id="SM00249">
    <property type="entry name" value="PHD"/>
    <property type="match status" value="1"/>
</dbReference>
<feature type="domain" description="Homeobox" evidence="16">
    <location>
        <begin position="932"/>
        <end position="992"/>
    </location>
</feature>
<dbReference type="InterPro" id="IPR013083">
    <property type="entry name" value="Znf_RING/FYVE/PHD"/>
</dbReference>
<dbReference type="InterPro" id="IPR011011">
    <property type="entry name" value="Znf_FYVE_PHD"/>
</dbReference>
<dbReference type="GO" id="GO:0000981">
    <property type="term" value="F:DNA-binding transcription factor activity, RNA polymerase II-specific"/>
    <property type="evidence" value="ECO:0007669"/>
    <property type="project" value="InterPro"/>
</dbReference>
<dbReference type="Gene3D" id="1.10.10.60">
    <property type="entry name" value="Homeodomain-like"/>
    <property type="match status" value="1"/>
</dbReference>
<keyword evidence="10 11" id="KW-0539">Nucleus</keyword>
<dbReference type="InterPro" id="IPR017970">
    <property type="entry name" value="Homeobox_CS"/>
</dbReference>
<feature type="DNA-binding region" description="Homeobox" evidence="11">
    <location>
        <begin position="934"/>
        <end position="993"/>
    </location>
</feature>
<keyword evidence="5" id="KW-0862">Zinc</keyword>
<dbReference type="SUPFAM" id="SSF57903">
    <property type="entry name" value="FYVE/PHD zinc finger"/>
    <property type="match status" value="1"/>
</dbReference>
<keyword evidence="9" id="KW-0804">Transcription</keyword>
<feature type="region of interest" description="Disordered" evidence="14">
    <location>
        <begin position="674"/>
        <end position="813"/>
    </location>
</feature>
<dbReference type="InterPro" id="IPR045876">
    <property type="entry name" value="PRHA-like_PHD-finger"/>
</dbReference>
<feature type="compositionally biased region" description="Basic and acidic residues" evidence="14">
    <location>
        <begin position="1065"/>
        <end position="1074"/>
    </location>
</feature>
<evidence type="ECO:0000256" key="12">
    <source>
        <dbReference type="PROSITE-ProRule" id="PRU00146"/>
    </source>
</evidence>
<evidence type="ECO:0000256" key="3">
    <source>
        <dbReference type="ARBA" id="ARBA00022723"/>
    </source>
</evidence>
<feature type="region of interest" description="Disordered" evidence="14">
    <location>
        <begin position="242"/>
        <end position="270"/>
    </location>
</feature>
<feature type="region of interest" description="Disordered" evidence="14">
    <location>
        <begin position="376"/>
        <end position="397"/>
    </location>
</feature>
<evidence type="ECO:0000256" key="1">
    <source>
        <dbReference type="ARBA" id="ARBA00004123"/>
    </source>
</evidence>
<dbReference type="InterPro" id="IPR001965">
    <property type="entry name" value="Znf_PHD"/>
</dbReference>
<feature type="compositionally biased region" description="Polar residues" evidence="14">
    <location>
        <begin position="996"/>
        <end position="1010"/>
    </location>
</feature>
<organism evidence="17 18">
    <name type="scientific">Carpinus fangiana</name>
    <dbReference type="NCBI Taxonomy" id="176857"/>
    <lineage>
        <taxon>Eukaryota</taxon>
        <taxon>Viridiplantae</taxon>
        <taxon>Streptophyta</taxon>
        <taxon>Embryophyta</taxon>
        <taxon>Tracheophyta</taxon>
        <taxon>Spermatophyta</taxon>
        <taxon>Magnoliopsida</taxon>
        <taxon>eudicotyledons</taxon>
        <taxon>Gunneridae</taxon>
        <taxon>Pentapetalae</taxon>
        <taxon>rosids</taxon>
        <taxon>fabids</taxon>
        <taxon>Fagales</taxon>
        <taxon>Betulaceae</taxon>
        <taxon>Carpinus</taxon>
    </lineage>
</organism>
<feature type="compositionally biased region" description="Polar residues" evidence="14">
    <location>
        <begin position="910"/>
        <end position="920"/>
    </location>
</feature>
<dbReference type="Pfam" id="PF00628">
    <property type="entry name" value="PHD"/>
    <property type="match status" value="1"/>
</dbReference>
<feature type="compositionally biased region" description="Polar residues" evidence="14">
    <location>
        <begin position="42"/>
        <end position="65"/>
    </location>
</feature>
<feature type="compositionally biased region" description="Basic and acidic residues" evidence="14">
    <location>
        <begin position="844"/>
        <end position="855"/>
    </location>
</feature>
<evidence type="ECO:0000256" key="4">
    <source>
        <dbReference type="ARBA" id="ARBA00022771"/>
    </source>
</evidence>
<dbReference type="CDD" id="cd00086">
    <property type="entry name" value="homeodomain"/>
    <property type="match status" value="1"/>
</dbReference>
<comment type="subcellular location">
    <subcellularLocation>
        <location evidence="1 11 13">Nucleus</location>
    </subcellularLocation>
</comment>
<evidence type="ECO:0000313" key="18">
    <source>
        <dbReference type="Proteomes" id="UP000327013"/>
    </source>
</evidence>
<feature type="compositionally biased region" description="Polar residues" evidence="14">
    <location>
        <begin position="1"/>
        <end position="23"/>
    </location>
</feature>
<feature type="region of interest" description="Disordered" evidence="14">
    <location>
        <begin position="827"/>
        <end position="939"/>
    </location>
</feature>
<sequence length="1091" mass="119510">MEISSPPVSSQTGKFTSYEQSESGEMHGSVFSEPSESRHQLGSESVQNEQGETSFSENMTKSPVTEQLGPPPAEVSNSGQAGKSSCPQKITLEKMHESDSGSIHGEPSDQKNQLVSKLIHNKPPETSSAVSSCADFKKPQSSSGNATNSSLTGPLQPRPQDVTESIETGKSLCPQGISLEQHESGSGGICGEPSEEKDRPGSELVQTGPVETSLTVPGYTAKEQLLSTFGNVTKSCTEYGGLPSEDVRKSSQTGKISSSQQTISEQKRELGSANDCLEQKRQLGSELVQNEPEGTITVVSSLFGNSVTERVELLPEDVSSSQIGKGPFPQQTISEQTHEFGSGISEQKHHLDSELAQNVSVDTSFMVPSCIVKKSSPIENIGPPPEGTSKNLSTEELGPPPEDMANNSMLEQLEMPPKNAINNKMRLGCKDKRAPKSLKKKYMLRSLVASDRILRSRTRGKSQATESSNNLANVSTVEEKQRKRKKIIEERRVADEFSRIRRHLRYLLNRMNYERSLIDAYSSEGWKGGSLEKLKPEKELQRATSEIFRRKLKIRDLFQRLDSLCAEGRLPNSLFDSEGEICSEDIFCAKCGSEELSVDNDIVLCDGACDRGFHQYCLEPPLLSEDIPPDDEGWLCPGCDCKVDCIDLLNDSQGTNLSISDSWEKVFPEAAAAAGHNPDHNFGLPSDDSDDNDYNPDEPADEKVQGDESSSDESEYASATEELEAPPNDEQYLGLPSDDSEDDDYDPGALEDLVDKDKEESSSSDFSSDSEDLAAAIDDNRSFGDDEGPPSTSNDGIKPLRSSGGKRSKLGGNKQFLNDELLSILESDAGQDGSAPVSRRRHVERLDYKELHDEAYGNVPTDSSDDEDYDGTAAPRKSKKREFAPVSPNGKNNETDHTPKRRTRQKANIEDTNNSPTKSLDGSFKSGSCGKRSRSSAYRRLGEAVTQTLYKSFKENQYPERATKESLAQELGLTFRQISKWFENARHSSRVEATADNASKKVTPSPQTNEKLLAPGPDTVIRDVCNGAQHVSPKSGTTAESSRENSTAPNSRKRKGRSNIQETNPDVRIEEVPRANEVQSGGGVKRRRRKY</sequence>
<feature type="compositionally biased region" description="Polar residues" evidence="14">
    <location>
        <begin position="139"/>
        <end position="153"/>
    </location>
</feature>
<keyword evidence="4 12" id="KW-0863">Zinc-finger</keyword>
<dbReference type="Gene3D" id="3.30.40.10">
    <property type="entry name" value="Zinc/RING finger domain, C3HC4 (zinc finger)"/>
    <property type="match status" value="1"/>
</dbReference>
<feature type="domain" description="PHD-type" evidence="15">
    <location>
        <begin position="585"/>
        <end position="642"/>
    </location>
</feature>
<evidence type="ECO:0008006" key="19">
    <source>
        <dbReference type="Google" id="ProtNLM"/>
    </source>
</evidence>
<keyword evidence="8 11" id="KW-0371">Homeobox</keyword>
<reference evidence="17 18" key="1">
    <citation type="submission" date="2019-06" db="EMBL/GenBank/DDBJ databases">
        <title>A chromosomal-level reference genome of Carpinus fangiana (Coryloideae, Betulaceae).</title>
        <authorList>
            <person name="Yang X."/>
            <person name="Wang Z."/>
            <person name="Zhang L."/>
            <person name="Hao G."/>
            <person name="Liu J."/>
            <person name="Yang Y."/>
        </authorList>
    </citation>
    <scope>NUCLEOTIDE SEQUENCE [LARGE SCALE GENOMIC DNA]</scope>
    <source>
        <strain evidence="17">Cfa_2016G</strain>
        <tissue evidence="17">Leaf</tissue>
    </source>
</reference>
<evidence type="ECO:0000256" key="13">
    <source>
        <dbReference type="RuleBase" id="RU000682"/>
    </source>
</evidence>
<evidence type="ECO:0000256" key="5">
    <source>
        <dbReference type="ARBA" id="ARBA00022833"/>
    </source>
</evidence>
<evidence type="ECO:0000256" key="8">
    <source>
        <dbReference type="ARBA" id="ARBA00023155"/>
    </source>
</evidence>
<evidence type="ECO:0000259" key="15">
    <source>
        <dbReference type="PROSITE" id="PS50016"/>
    </source>
</evidence>
<dbReference type="GO" id="GO:0003682">
    <property type="term" value="F:chromatin binding"/>
    <property type="evidence" value="ECO:0007669"/>
    <property type="project" value="TreeGrafter"/>
</dbReference>
<dbReference type="InterPro" id="IPR009057">
    <property type="entry name" value="Homeodomain-like_sf"/>
</dbReference>
<keyword evidence="3" id="KW-0479">Metal-binding</keyword>
<evidence type="ECO:0000256" key="11">
    <source>
        <dbReference type="PROSITE-ProRule" id="PRU00108"/>
    </source>
</evidence>
<feature type="compositionally biased region" description="Polar residues" evidence="14">
    <location>
        <begin position="461"/>
        <end position="476"/>
    </location>
</feature>
<dbReference type="SMART" id="SM00389">
    <property type="entry name" value="HOX"/>
    <property type="match status" value="1"/>
</dbReference>
<dbReference type="CDD" id="cd15504">
    <property type="entry name" value="PHD_PRHA_like"/>
    <property type="match status" value="1"/>
</dbReference>
<dbReference type="OrthoDB" id="1903104at2759"/>
<name>A0A5N6QLM7_9ROSI</name>
<feature type="compositionally biased region" description="Polar residues" evidence="14">
    <location>
        <begin position="75"/>
        <end position="88"/>
    </location>
</feature>
<keyword evidence="7 11" id="KW-0238">DNA-binding</keyword>
<feature type="region of interest" description="Disordered" evidence="14">
    <location>
        <begin position="987"/>
        <end position="1091"/>
    </location>
</feature>
<evidence type="ECO:0000256" key="2">
    <source>
        <dbReference type="ARBA" id="ARBA00007427"/>
    </source>
</evidence>
<feature type="region of interest" description="Disordered" evidence="14">
    <location>
        <begin position="455"/>
        <end position="477"/>
    </location>
</feature>
<dbReference type="InterPro" id="IPR019786">
    <property type="entry name" value="Zinc_finger_PHD-type_CS"/>
</dbReference>
<dbReference type="Pfam" id="PF00046">
    <property type="entry name" value="Homeodomain"/>
    <property type="match status" value="1"/>
</dbReference>
<dbReference type="SUPFAM" id="SSF46689">
    <property type="entry name" value="Homeodomain-like"/>
    <property type="match status" value="1"/>
</dbReference>
<feature type="compositionally biased region" description="Polar residues" evidence="14">
    <location>
        <begin position="250"/>
        <end position="264"/>
    </location>
</feature>
<protein>
    <recommendedName>
        <fullName evidence="19">Homeobox domain-containing protein</fullName>
    </recommendedName>
</protein>
<dbReference type="InterPro" id="IPR019787">
    <property type="entry name" value="Znf_PHD-finger"/>
</dbReference>
<dbReference type="PROSITE" id="PS50016">
    <property type="entry name" value="ZF_PHD_2"/>
    <property type="match status" value="1"/>
</dbReference>
<gene>
    <name evidence="17" type="ORF">FH972_004608</name>
</gene>
<evidence type="ECO:0000313" key="17">
    <source>
        <dbReference type="EMBL" id="KAE8008061.1"/>
    </source>
</evidence>
<proteinExistence type="inferred from homology"/>
<dbReference type="AlphaFoldDB" id="A0A5N6QLM7"/>